<evidence type="ECO:0000313" key="2">
    <source>
        <dbReference type="Proteomes" id="UP000677913"/>
    </source>
</evidence>
<sequence length="165" mass="17176">MSALALLPRFPVTLPAAGANPLAHRREAEPIATVPDQAAASIAAFLLTDHISDAAVRAMLDTAADVRYGLDAGALRPNDELGLAGVVLAFMAERIEHDPTAYPTLARAAADLVPEPAAPQDRDGRGGLAKRARRAAVEVLRPLALATTVRAATWDVTHPNGKAPA</sequence>
<gene>
    <name evidence="1" type="ORF">KGA66_27940</name>
</gene>
<organism evidence="1 2">
    <name type="scientific">Actinocrinis puniceicyclus</name>
    <dbReference type="NCBI Taxonomy" id="977794"/>
    <lineage>
        <taxon>Bacteria</taxon>
        <taxon>Bacillati</taxon>
        <taxon>Actinomycetota</taxon>
        <taxon>Actinomycetes</taxon>
        <taxon>Catenulisporales</taxon>
        <taxon>Actinospicaceae</taxon>
        <taxon>Actinocrinis</taxon>
    </lineage>
</organism>
<dbReference type="EMBL" id="JAGSXH010000218">
    <property type="protein sequence ID" value="MBS2966897.1"/>
    <property type="molecule type" value="Genomic_DNA"/>
</dbReference>
<dbReference type="Proteomes" id="UP000677913">
    <property type="component" value="Unassembled WGS sequence"/>
</dbReference>
<protein>
    <submittedName>
        <fullName evidence="1">Uncharacterized protein</fullName>
    </submittedName>
</protein>
<keyword evidence="2" id="KW-1185">Reference proteome</keyword>
<dbReference type="RefSeq" id="WP_211472407.1">
    <property type="nucleotide sequence ID" value="NZ_JAGSXH010000218.1"/>
</dbReference>
<evidence type="ECO:0000313" key="1">
    <source>
        <dbReference type="EMBL" id="MBS2966897.1"/>
    </source>
</evidence>
<name>A0A8J7WUV8_9ACTN</name>
<proteinExistence type="predicted"/>
<reference evidence="1" key="1">
    <citation type="submission" date="2021-04" db="EMBL/GenBank/DDBJ databases">
        <title>Genome based classification of Actinospica acidithermotolerans sp. nov., an actinobacterium isolated from an Indonesian hot spring.</title>
        <authorList>
            <person name="Kusuma A.B."/>
            <person name="Putra K.E."/>
            <person name="Nafisah S."/>
            <person name="Loh J."/>
            <person name="Nouioui I."/>
            <person name="Goodfellow M."/>
        </authorList>
    </citation>
    <scope>NUCLEOTIDE SEQUENCE</scope>
    <source>
        <strain evidence="1">DSM 45618</strain>
    </source>
</reference>
<comment type="caution">
    <text evidence="1">The sequence shown here is derived from an EMBL/GenBank/DDBJ whole genome shotgun (WGS) entry which is preliminary data.</text>
</comment>
<dbReference type="AlphaFoldDB" id="A0A8J7WUV8"/>
<accession>A0A8J7WUV8</accession>